<dbReference type="EMBL" id="GBHO01011005">
    <property type="protein sequence ID" value="JAG32599.1"/>
    <property type="molecule type" value="Transcribed_RNA"/>
</dbReference>
<name>A0A0A9YKC4_LYGHE</name>
<dbReference type="Gene3D" id="3.40.47.10">
    <property type="match status" value="1"/>
</dbReference>
<dbReference type="AlphaFoldDB" id="A0A0A9YKC4"/>
<dbReference type="SUPFAM" id="SSF53901">
    <property type="entry name" value="Thiolase-like"/>
    <property type="match status" value="1"/>
</dbReference>
<dbReference type="InterPro" id="IPR012392">
    <property type="entry name" value="3-ktacl-CoA_syn"/>
</dbReference>
<keyword evidence="1" id="KW-1133">Transmembrane helix</keyword>
<dbReference type="GO" id="GO:0016020">
    <property type="term" value="C:membrane"/>
    <property type="evidence" value="ECO:0007669"/>
    <property type="project" value="InterPro"/>
</dbReference>
<organism evidence="3">
    <name type="scientific">Lygus hesperus</name>
    <name type="common">Western plant bug</name>
    <dbReference type="NCBI Taxonomy" id="30085"/>
    <lineage>
        <taxon>Eukaryota</taxon>
        <taxon>Metazoa</taxon>
        <taxon>Ecdysozoa</taxon>
        <taxon>Arthropoda</taxon>
        <taxon>Hexapoda</taxon>
        <taxon>Insecta</taxon>
        <taxon>Pterygota</taxon>
        <taxon>Neoptera</taxon>
        <taxon>Paraneoptera</taxon>
        <taxon>Hemiptera</taxon>
        <taxon>Heteroptera</taxon>
        <taxon>Panheteroptera</taxon>
        <taxon>Cimicomorpha</taxon>
        <taxon>Miridae</taxon>
        <taxon>Mirini</taxon>
        <taxon>Lygus</taxon>
    </lineage>
</organism>
<reference evidence="4" key="3">
    <citation type="journal article" date="2016" name="Gigascience">
        <title>De novo construction of an expanded transcriptome assembly for the western tarnished plant bug, Lygus hesperus.</title>
        <authorList>
            <person name="Tassone E.E."/>
            <person name="Geib S.M."/>
            <person name="Hall B."/>
            <person name="Fabrick J.A."/>
            <person name="Brent C.S."/>
            <person name="Hull J.J."/>
        </authorList>
    </citation>
    <scope>NUCLEOTIDE SEQUENCE</scope>
</reference>
<dbReference type="GO" id="GO:0016747">
    <property type="term" value="F:acyltransferase activity, transferring groups other than amino-acyl groups"/>
    <property type="evidence" value="ECO:0007669"/>
    <property type="project" value="InterPro"/>
</dbReference>
<evidence type="ECO:0000256" key="1">
    <source>
        <dbReference type="SAM" id="Phobius"/>
    </source>
</evidence>
<dbReference type="PIRSF" id="PIRSF036417">
    <property type="entry name" value="3-ktacl-CoA_syn"/>
    <property type="match status" value="1"/>
</dbReference>
<gene>
    <name evidence="3" type="primary">KCS1</name>
    <name evidence="4" type="synonym">KCS1_1</name>
    <name evidence="3" type="ORF">CM83_14623</name>
    <name evidence="4" type="ORF">g.21114</name>
</gene>
<feature type="transmembrane region" description="Helical" evidence="1">
    <location>
        <begin position="82"/>
        <end position="101"/>
    </location>
</feature>
<feature type="domain" description="FAE" evidence="2">
    <location>
        <begin position="109"/>
        <end position="392"/>
    </location>
</feature>
<accession>A0A0A9YKC4</accession>
<dbReference type="GO" id="GO:0006633">
    <property type="term" value="P:fatty acid biosynthetic process"/>
    <property type="evidence" value="ECO:0007669"/>
    <property type="project" value="InterPro"/>
</dbReference>
<sequence length="393" mass="44528">MPLHSTVYTMVNPITYIDKLFHFRESCHTVQPYIVYGLLRAAKFVSPNREMELFGSIRGGVHSVDYSHGLGFSSSYVSVLKAVAYLCSFFLTILLAIYALYTYNRPYINKKIYLVDFSVFTDFRPEWTVSAEEWAKRARKWFNMDCDNITFTRRVLERSGIGPCTHFPPGIAMFPPDLSISSARYEAEIVMFGCIDQLLKRNNIKPKEIDILVVNCSLFNPTPSLAAMIINNYKLRSDITVYNLAGMGCSASPIAIDLASDLLRVSNRKHPLAIVISMENITQNIYMGSERAMMVANSLFRMGGAAILLSRDGYAIGKRPAPRYKLTNLVRIHMGADTNAYTCVFQDIDKENKLGVRLDKSLMKIAARCLEKNLSLLAPQILPLTEKIRYIFR</sequence>
<dbReference type="InterPro" id="IPR013601">
    <property type="entry name" value="FAE1_typ3_polyketide_synth"/>
</dbReference>
<protein>
    <submittedName>
        <fullName evidence="3">3-ketoacyl-CoA synthase 1</fullName>
    </submittedName>
</protein>
<keyword evidence="1" id="KW-0812">Transmembrane</keyword>
<dbReference type="EMBL" id="GDHC01019707">
    <property type="protein sequence ID" value="JAP98921.1"/>
    <property type="molecule type" value="Transcribed_RNA"/>
</dbReference>
<dbReference type="InterPro" id="IPR016039">
    <property type="entry name" value="Thiolase-like"/>
</dbReference>
<proteinExistence type="predicted"/>
<reference evidence="3" key="2">
    <citation type="submission" date="2014-07" db="EMBL/GenBank/DDBJ databases">
        <authorList>
            <person name="Hull J."/>
        </authorList>
    </citation>
    <scope>NUCLEOTIDE SEQUENCE</scope>
</reference>
<dbReference type="Pfam" id="PF08392">
    <property type="entry name" value="FAE1_CUT1_RppA"/>
    <property type="match status" value="1"/>
</dbReference>
<evidence type="ECO:0000313" key="3">
    <source>
        <dbReference type="EMBL" id="JAG32599.1"/>
    </source>
</evidence>
<evidence type="ECO:0000313" key="4">
    <source>
        <dbReference type="EMBL" id="JAP98921.1"/>
    </source>
</evidence>
<keyword evidence="1" id="KW-0472">Membrane</keyword>
<reference evidence="3" key="1">
    <citation type="journal article" date="2014" name="PLoS ONE">
        <title>Transcriptome-Based Identification of ABC Transporters in the Western Tarnished Plant Bug Lygus hesperus.</title>
        <authorList>
            <person name="Hull J.J."/>
            <person name="Chaney K."/>
            <person name="Geib S.M."/>
            <person name="Fabrick J.A."/>
            <person name="Brent C.S."/>
            <person name="Walsh D."/>
            <person name="Lavine L.C."/>
        </authorList>
    </citation>
    <scope>NUCLEOTIDE SEQUENCE</scope>
</reference>
<evidence type="ECO:0000259" key="2">
    <source>
        <dbReference type="Pfam" id="PF08392"/>
    </source>
</evidence>
<dbReference type="PANTHER" id="PTHR31561">
    <property type="entry name" value="3-KETOACYL-COA SYNTHASE"/>
    <property type="match status" value="1"/>
</dbReference>